<sequence length="854" mass="89942">MAALLAAAAAALTEASWRPRLEALARQGAWASALALLADVRARGGEVGPGGWSAALAACARASPPAWAAAVQALEEVEAPCAKCYTSAIAACREQWSVALDLFGRMCAAGVPADAPALTACVRALSEAGEWELAVALFQAHPTRADRRLLRAVLRACAWGGQPEAAEAIVRSAPLGGGGDAATHHALVVARLRARQPGRAFRLLRAMRARGFALSEASFHALLRDAVARGRPFDGLAILREMAAASLPPTSTALRLGVRPAVIHPTAWRAAVEYLELIDPLPPPAAAAAAARDVGAHIDGATINLLLRSCWEAAAALLRHFAPRGRGELPAMRALTLAALGRARKARRALYFLPSLFRLPIHHLPPPSACSPPLSPLPPILATPASYRDATQTALALQLLSELEADGMATDCRCYTSAIGSCASDWRLALSVWVRMRRRRILPTARCGGAALKVLRRGGRWKESLTLLRHLETLCGAAVAAELRPMVVGACVEAGEWGAALGEERKLPASSPRKRHALQILLSAGAGGGGVGGGDARREGKACDVRTMEAIHAALGLCAPGGRWREAIGVLRLMRGVCEPTDLTLSLVIGAAERGKQWALVLQLCGALEAEDALASQAAVRSLAALGRWEEAVAALGAMAGLADRETHERVLLAMARDGAWREAGQLLQRMLARGPAAGRVGFLAVAGALARAGEWREAMRVLEQMEQWADVYVDMETFATMFDGLLTARRTADDSSKTRLDDALIELYQLGEQRGLLPPLPDGILSPVNGTLQDSQSTPFLLDVLPAPVACGCAIAALTLLKRAGQGDVPLPISCNPGPTLDSVSDVLESCGRRIRVARSSSTSALMFVAEVV</sequence>
<organism evidence="2 3">
    <name type="scientific">Prymnesium parvum</name>
    <name type="common">Toxic golden alga</name>
    <dbReference type="NCBI Taxonomy" id="97485"/>
    <lineage>
        <taxon>Eukaryota</taxon>
        <taxon>Haptista</taxon>
        <taxon>Haptophyta</taxon>
        <taxon>Prymnesiophyceae</taxon>
        <taxon>Prymnesiales</taxon>
        <taxon>Prymnesiaceae</taxon>
        <taxon>Prymnesium</taxon>
    </lineage>
</organism>
<dbReference type="PANTHER" id="PTHR47447:SF17">
    <property type="entry name" value="OS12G0638900 PROTEIN"/>
    <property type="match status" value="1"/>
</dbReference>
<protein>
    <recommendedName>
        <fullName evidence="4">Pentacotripeptide-repeat region of PRORP domain-containing protein</fullName>
    </recommendedName>
</protein>
<dbReference type="PANTHER" id="PTHR47447">
    <property type="entry name" value="OS03G0856100 PROTEIN"/>
    <property type="match status" value="1"/>
</dbReference>
<dbReference type="InterPro" id="IPR002885">
    <property type="entry name" value="PPR_rpt"/>
</dbReference>
<proteinExistence type="predicted"/>
<dbReference type="EMBL" id="JBGBPQ010000013">
    <property type="protein sequence ID" value="KAL1512258.1"/>
    <property type="molecule type" value="Genomic_DNA"/>
</dbReference>
<keyword evidence="1" id="KW-0677">Repeat</keyword>
<gene>
    <name evidence="2" type="ORF">AB1Y20_005520</name>
</gene>
<evidence type="ECO:0000313" key="3">
    <source>
        <dbReference type="Proteomes" id="UP001515480"/>
    </source>
</evidence>
<dbReference type="Gene3D" id="1.25.40.10">
    <property type="entry name" value="Tetratricopeptide repeat domain"/>
    <property type="match status" value="4"/>
</dbReference>
<dbReference type="InterPro" id="IPR011990">
    <property type="entry name" value="TPR-like_helical_dom_sf"/>
</dbReference>
<reference evidence="2 3" key="1">
    <citation type="journal article" date="2024" name="Science">
        <title>Giant polyketide synthase enzymes in the biosynthesis of giant marine polyether toxins.</title>
        <authorList>
            <person name="Fallon T.R."/>
            <person name="Shende V.V."/>
            <person name="Wierzbicki I.H."/>
            <person name="Pendleton A.L."/>
            <person name="Watervoot N.F."/>
            <person name="Auber R.P."/>
            <person name="Gonzalez D.J."/>
            <person name="Wisecaver J.H."/>
            <person name="Moore B.S."/>
        </authorList>
    </citation>
    <scope>NUCLEOTIDE SEQUENCE [LARGE SCALE GENOMIC DNA]</scope>
    <source>
        <strain evidence="2 3">12B1</strain>
    </source>
</reference>
<evidence type="ECO:0008006" key="4">
    <source>
        <dbReference type="Google" id="ProtNLM"/>
    </source>
</evidence>
<comment type="caution">
    <text evidence="2">The sequence shown here is derived from an EMBL/GenBank/DDBJ whole genome shotgun (WGS) entry which is preliminary data.</text>
</comment>
<keyword evidence="3" id="KW-1185">Reference proteome</keyword>
<dbReference type="AlphaFoldDB" id="A0AB34J6I7"/>
<name>A0AB34J6I7_PRYPA</name>
<dbReference type="Proteomes" id="UP001515480">
    <property type="component" value="Unassembled WGS sequence"/>
</dbReference>
<accession>A0AB34J6I7</accession>
<dbReference type="Pfam" id="PF01535">
    <property type="entry name" value="PPR"/>
    <property type="match status" value="1"/>
</dbReference>
<evidence type="ECO:0000313" key="2">
    <source>
        <dbReference type="EMBL" id="KAL1512258.1"/>
    </source>
</evidence>
<evidence type="ECO:0000256" key="1">
    <source>
        <dbReference type="ARBA" id="ARBA00022737"/>
    </source>
</evidence>